<keyword evidence="2" id="KW-0472">Membrane</keyword>
<dbReference type="OrthoDB" id="10037376at2759"/>
<dbReference type="EMBL" id="CAJVPY010016216">
    <property type="protein sequence ID" value="CAG8755938.1"/>
    <property type="molecule type" value="Genomic_DNA"/>
</dbReference>
<dbReference type="PANTHER" id="PTHR15462">
    <property type="entry name" value="SERINE PROTEASE"/>
    <property type="match status" value="1"/>
</dbReference>
<dbReference type="InterPro" id="IPR043504">
    <property type="entry name" value="Peptidase_S1_PA_chymotrypsin"/>
</dbReference>
<protein>
    <submittedName>
        <fullName evidence="3">3198_t:CDS:1</fullName>
    </submittedName>
</protein>
<dbReference type="Gene3D" id="2.40.10.10">
    <property type="entry name" value="Trypsin-like serine proteases"/>
    <property type="match status" value="1"/>
</dbReference>
<dbReference type="InterPro" id="IPR009003">
    <property type="entry name" value="Peptidase_S1_PA"/>
</dbReference>
<reference evidence="3" key="1">
    <citation type="submission" date="2021-06" db="EMBL/GenBank/DDBJ databases">
        <authorList>
            <person name="Kallberg Y."/>
            <person name="Tangrot J."/>
            <person name="Rosling A."/>
        </authorList>
    </citation>
    <scope>NUCLEOTIDE SEQUENCE</scope>
    <source>
        <strain evidence="3">MA453B</strain>
    </source>
</reference>
<keyword evidence="4" id="KW-1185">Reference proteome</keyword>
<evidence type="ECO:0000313" key="3">
    <source>
        <dbReference type="EMBL" id="CAG8755938.1"/>
    </source>
</evidence>
<gene>
    <name evidence="3" type="ORF">DERYTH_LOCUS17328</name>
</gene>
<dbReference type="Proteomes" id="UP000789405">
    <property type="component" value="Unassembled WGS sequence"/>
</dbReference>
<organism evidence="3 4">
    <name type="scientific">Dentiscutata erythropus</name>
    <dbReference type="NCBI Taxonomy" id="1348616"/>
    <lineage>
        <taxon>Eukaryota</taxon>
        <taxon>Fungi</taxon>
        <taxon>Fungi incertae sedis</taxon>
        <taxon>Mucoromycota</taxon>
        <taxon>Glomeromycotina</taxon>
        <taxon>Glomeromycetes</taxon>
        <taxon>Diversisporales</taxon>
        <taxon>Gigasporaceae</taxon>
        <taxon>Dentiscutata</taxon>
    </lineage>
</organism>
<name>A0A9N9NS38_9GLOM</name>
<keyword evidence="1" id="KW-0732">Signal</keyword>
<sequence length="319" mass="35784">MNKQIIFYFLIALVVLTFIIEVYSTPVIYKFNNDKKLDFLTPEKMKNAKPLTTRNLGFKTRSTKIKRNTTDSSKNTKSIPPLEKKISLADVDQQQNIPIGKLFIHNQEGDLFTCTASVINTQPEGDGNIGITAAHCLYNFTTQTYYNNIYFSPGYDNGQPQPNPLSAISVDLTAVTVEFINNNDDHFDWALIKFDFNLNGQPLQYYTGSLGWALNVGDNIPTTIRGYPNEGQLPNCPNDGEHLCTWQGTPNLADYYLIPDLEIGEGASGSPLIMNYDPNTNLGTLYSNYASFDEIEEEALSPIYDPIEFQALLDEITRG</sequence>
<evidence type="ECO:0000313" key="4">
    <source>
        <dbReference type="Proteomes" id="UP000789405"/>
    </source>
</evidence>
<evidence type="ECO:0000256" key="1">
    <source>
        <dbReference type="ARBA" id="ARBA00022729"/>
    </source>
</evidence>
<keyword evidence="2" id="KW-1133">Transmembrane helix</keyword>
<dbReference type="PANTHER" id="PTHR15462:SF8">
    <property type="entry name" value="SERINE PROTEASE"/>
    <property type="match status" value="1"/>
</dbReference>
<keyword evidence="2" id="KW-0812">Transmembrane</keyword>
<accession>A0A9N9NS38</accession>
<evidence type="ECO:0000256" key="2">
    <source>
        <dbReference type="SAM" id="Phobius"/>
    </source>
</evidence>
<dbReference type="AlphaFoldDB" id="A0A9N9NS38"/>
<comment type="caution">
    <text evidence="3">The sequence shown here is derived from an EMBL/GenBank/DDBJ whole genome shotgun (WGS) entry which is preliminary data.</text>
</comment>
<dbReference type="SUPFAM" id="SSF50494">
    <property type="entry name" value="Trypsin-like serine proteases"/>
    <property type="match status" value="1"/>
</dbReference>
<feature type="transmembrane region" description="Helical" evidence="2">
    <location>
        <begin position="6"/>
        <end position="29"/>
    </location>
</feature>
<proteinExistence type="predicted"/>
<dbReference type="InterPro" id="IPR050966">
    <property type="entry name" value="Glutamyl_endopeptidase"/>
</dbReference>